<dbReference type="CDD" id="cd17535">
    <property type="entry name" value="REC_NarL-like"/>
    <property type="match status" value="1"/>
</dbReference>
<keyword evidence="2" id="KW-0805">Transcription regulation</keyword>
<dbReference type="PROSITE" id="PS50110">
    <property type="entry name" value="RESPONSE_REGULATORY"/>
    <property type="match status" value="1"/>
</dbReference>
<accession>A0A1M7RLZ4</accession>
<dbReference type="PRINTS" id="PR00038">
    <property type="entry name" value="HTHLUXR"/>
</dbReference>
<evidence type="ECO:0000256" key="4">
    <source>
        <dbReference type="ARBA" id="ARBA00023163"/>
    </source>
</evidence>
<protein>
    <submittedName>
        <fullName evidence="8">DNA-binding response regulator, NarL/FixJ family, contains REC and HTH domains</fullName>
    </submittedName>
</protein>
<dbReference type="AlphaFoldDB" id="A0A1M7RLZ4"/>
<dbReference type="STRING" id="134849.SAMN05443668_12149"/>
<evidence type="ECO:0000313" key="8">
    <source>
        <dbReference type="EMBL" id="SHN47201.1"/>
    </source>
</evidence>
<dbReference type="SMART" id="SM00448">
    <property type="entry name" value="REC"/>
    <property type="match status" value="1"/>
</dbReference>
<dbReference type="PANTHER" id="PTHR43214">
    <property type="entry name" value="TWO-COMPONENT RESPONSE REGULATOR"/>
    <property type="match status" value="1"/>
</dbReference>
<evidence type="ECO:0000259" key="7">
    <source>
        <dbReference type="PROSITE" id="PS50110"/>
    </source>
</evidence>
<dbReference type="GO" id="GO:0006355">
    <property type="term" value="P:regulation of DNA-templated transcription"/>
    <property type="evidence" value="ECO:0007669"/>
    <property type="project" value="InterPro"/>
</dbReference>
<organism evidence="8 9">
    <name type="scientific">Cryptosporangium aurantiacum</name>
    <dbReference type="NCBI Taxonomy" id="134849"/>
    <lineage>
        <taxon>Bacteria</taxon>
        <taxon>Bacillati</taxon>
        <taxon>Actinomycetota</taxon>
        <taxon>Actinomycetes</taxon>
        <taxon>Cryptosporangiales</taxon>
        <taxon>Cryptosporangiaceae</taxon>
        <taxon>Cryptosporangium</taxon>
    </lineage>
</organism>
<dbReference type="PANTHER" id="PTHR43214:SF24">
    <property type="entry name" value="TRANSCRIPTIONAL REGULATORY PROTEIN NARL-RELATED"/>
    <property type="match status" value="1"/>
</dbReference>
<keyword evidence="4" id="KW-0804">Transcription</keyword>
<proteinExistence type="predicted"/>
<reference evidence="8 9" key="1">
    <citation type="submission" date="2016-11" db="EMBL/GenBank/DDBJ databases">
        <authorList>
            <person name="Jaros S."/>
            <person name="Januszkiewicz K."/>
            <person name="Wedrychowicz H."/>
        </authorList>
    </citation>
    <scope>NUCLEOTIDE SEQUENCE [LARGE SCALE GENOMIC DNA]</scope>
    <source>
        <strain evidence="8 9">DSM 46144</strain>
    </source>
</reference>
<dbReference type="CDD" id="cd06170">
    <property type="entry name" value="LuxR_C_like"/>
    <property type="match status" value="1"/>
</dbReference>
<gene>
    <name evidence="8" type="ORF">SAMN05443668_12149</name>
</gene>
<keyword evidence="9" id="KW-1185">Reference proteome</keyword>
<dbReference type="SMART" id="SM00421">
    <property type="entry name" value="HTH_LUXR"/>
    <property type="match status" value="1"/>
</dbReference>
<evidence type="ECO:0000313" key="9">
    <source>
        <dbReference type="Proteomes" id="UP000184440"/>
    </source>
</evidence>
<feature type="domain" description="Response regulatory" evidence="7">
    <location>
        <begin position="2"/>
        <end position="122"/>
    </location>
</feature>
<evidence type="ECO:0000256" key="5">
    <source>
        <dbReference type="PROSITE-ProRule" id="PRU00169"/>
    </source>
</evidence>
<keyword evidence="3 8" id="KW-0238">DNA-binding</keyword>
<dbReference type="GO" id="GO:0003677">
    <property type="term" value="F:DNA binding"/>
    <property type="evidence" value="ECO:0007669"/>
    <property type="project" value="UniProtKB-KW"/>
</dbReference>
<dbReference type="GO" id="GO:0000160">
    <property type="term" value="P:phosphorelay signal transduction system"/>
    <property type="evidence" value="ECO:0007669"/>
    <property type="project" value="InterPro"/>
</dbReference>
<dbReference type="InterPro" id="IPR016032">
    <property type="entry name" value="Sig_transdc_resp-reg_C-effctor"/>
</dbReference>
<dbReference type="OrthoDB" id="3519926at2"/>
<evidence type="ECO:0000259" key="6">
    <source>
        <dbReference type="PROSITE" id="PS50043"/>
    </source>
</evidence>
<dbReference type="Pfam" id="PF00072">
    <property type="entry name" value="Response_reg"/>
    <property type="match status" value="1"/>
</dbReference>
<dbReference type="SUPFAM" id="SSF52172">
    <property type="entry name" value="CheY-like"/>
    <property type="match status" value="1"/>
</dbReference>
<dbReference type="Proteomes" id="UP000184440">
    <property type="component" value="Unassembled WGS sequence"/>
</dbReference>
<dbReference type="InterPro" id="IPR001789">
    <property type="entry name" value="Sig_transdc_resp-reg_receiver"/>
</dbReference>
<name>A0A1M7RLZ4_9ACTN</name>
<dbReference type="InterPro" id="IPR000792">
    <property type="entry name" value="Tscrpt_reg_LuxR_C"/>
</dbReference>
<keyword evidence="1 5" id="KW-0597">Phosphoprotein</keyword>
<dbReference type="PROSITE" id="PS50043">
    <property type="entry name" value="HTH_LUXR_2"/>
    <property type="match status" value="1"/>
</dbReference>
<evidence type="ECO:0000256" key="3">
    <source>
        <dbReference type="ARBA" id="ARBA00023125"/>
    </source>
</evidence>
<dbReference type="EMBL" id="FRCS01000021">
    <property type="protein sequence ID" value="SHN47201.1"/>
    <property type="molecule type" value="Genomic_DNA"/>
</dbReference>
<evidence type="ECO:0000256" key="1">
    <source>
        <dbReference type="ARBA" id="ARBA00022553"/>
    </source>
</evidence>
<sequence>MRVVIAEDSTLLREGLIRLLAEAGFVVEAAVEDATALLAAVAGLRPEVAIVDIRLPPTGTDEGLHAARRIRRQYPAVGVLVLSQHVRQTYAAELLADGATGVGYLLKDRVSDVDELAEAVRQVGRGGSAFDPVVIDHLLGRRQAREAPLNSLTERERAVLALMAEGRTNQAIASRLSIAERTVEKHCTNIFTKLALPGHPGDHRRVLAVLHYLNS</sequence>
<feature type="domain" description="HTH luxR-type" evidence="6">
    <location>
        <begin position="145"/>
        <end position="215"/>
    </location>
</feature>
<evidence type="ECO:0000256" key="2">
    <source>
        <dbReference type="ARBA" id="ARBA00023015"/>
    </source>
</evidence>
<dbReference type="RefSeq" id="WP_073264824.1">
    <property type="nucleotide sequence ID" value="NZ_FRCS01000021.1"/>
</dbReference>
<dbReference type="PROSITE" id="PS00622">
    <property type="entry name" value="HTH_LUXR_1"/>
    <property type="match status" value="1"/>
</dbReference>
<dbReference type="InterPro" id="IPR011006">
    <property type="entry name" value="CheY-like_superfamily"/>
</dbReference>
<dbReference type="Gene3D" id="3.40.50.2300">
    <property type="match status" value="1"/>
</dbReference>
<dbReference type="Pfam" id="PF00196">
    <property type="entry name" value="GerE"/>
    <property type="match status" value="1"/>
</dbReference>
<dbReference type="SUPFAM" id="SSF46894">
    <property type="entry name" value="C-terminal effector domain of the bipartite response regulators"/>
    <property type="match status" value="1"/>
</dbReference>
<dbReference type="InterPro" id="IPR058245">
    <property type="entry name" value="NreC/VraR/RcsB-like_REC"/>
</dbReference>
<feature type="modified residue" description="4-aspartylphosphate" evidence="5">
    <location>
        <position position="52"/>
    </location>
</feature>
<dbReference type="InterPro" id="IPR039420">
    <property type="entry name" value="WalR-like"/>
</dbReference>